<dbReference type="GO" id="GO:0051287">
    <property type="term" value="F:NAD binding"/>
    <property type="evidence" value="ECO:0007669"/>
    <property type="project" value="InterPro"/>
</dbReference>
<dbReference type="InterPro" id="IPR006139">
    <property type="entry name" value="D-isomer_2_OHA_DH_cat_dom"/>
</dbReference>
<dbReference type="SUPFAM" id="SSF52283">
    <property type="entry name" value="Formate/glycerate dehydrogenase catalytic domain-like"/>
    <property type="match status" value="1"/>
</dbReference>
<dbReference type="Pfam" id="PF00389">
    <property type="entry name" value="2-Hacid_dh"/>
    <property type="match status" value="1"/>
</dbReference>
<keyword evidence="8" id="KW-1185">Reference proteome</keyword>
<dbReference type="AlphaFoldDB" id="A0A841TYQ8"/>
<dbReference type="PANTHER" id="PTHR43333:SF1">
    <property type="entry name" value="D-ISOMER SPECIFIC 2-HYDROXYACID DEHYDROGENASE NAD-BINDING DOMAIN-CONTAINING PROTEIN"/>
    <property type="match status" value="1"/>
</dbReference>
<dbReference type="Proteomes" id="UP000553776">
    <property type="component" value="Unassembled WGS sequence"/>
</dbReference>
<accession>A0A841TYQ8</accession>
<evidence type="ECO:0000313" key="8">
    <source>
        <dbReference type="Proteomes" id="UP000553776"/>
    </source>
</evidence>
<evidence type="ECO:0000256" key="3">
    <source>
        <dbReference type="ARBA" id="ARBA00023027"/>
    </source>
</evidence>
<dbReference type="Pfam" id="PF02826">
    <property type="entry name" value="2-Hacid_dh_C"/>
    <property type="match status" value="1"/>
</dbReference>
<dbReference type="InterPro" id="IPR036291">
    <property type="entry name" value="NAD(P)-bd_dom_sf"/>
</dbReference>
<protein>
    <submittedName>
        <fullName evidence="7">D-2-hydroxyacid dehydrogenase</fullName>
    </submittedName>
</protein>
<dbReference type="PROSITE" id="PS00065">
    <property type="entry name" value="D_2_HYDROXYACID_DH_1"/>
    <property type="match status" value="1"/>
</dbReference>
<dbReference type="InterPro" id="IPR006140">
    <property type="entry name" value="D-isomer_DH_NAD-bd"/>
</dbReference>
<proteinExistence type="inferred from homology"/>
<reference evidence="7 8" key="1">
    <citation type="submission" date="2020-08" db="EMBL/GenBank/DDBJ databases">
        <title>Cohnella phylogeny.</title>
        <authorList>
            <person name="Dunlap C."/>
        </authorList>
    </citation>
    <scope>NUCLEOTIDE SEQUENCE [LARGE SCALE GENOMIC DNA]</scope>
    <source>
        <strain evidence="7 8">DSM 25239</strain>
    </source>
</reference>
<keyword evidence="3" id="KW-0520">NAD</keyword>
<dbReference type="RefSeq" id="WP_185137670.1">
    <property type="nucleotide sequence ID" value="NZ_BORM01000036.1"/>
</dbReference>
<dbReference type="Gene3D" id="3.40.50.720">
    <property type="entry name" value="NAD(P)-binding Rossmann-like Domain"/>
    <property type="match status" value="2"/>
</dbReference>
<comment type="similarity">
    <text evidence="1 4">Belongs to the D-isomer specific 2-hydroxyacid dehydrogenase family.</text>
</comment>
<gene>
    <name evidence="7" type="ORF">H7B90_20025</name>
</gene>
<dbReference type="GO" id="GO:0016616">
    <property type="term" value="F:oxidoreductase activity, acting on the CH-OH group of donors, NAD or NADP as acceptor"/>
    <property type="evidence" value="ECO:0007669"/>
    <property type="project" value="InterPro"/>
</dbReference>
<comment type="caution">
    <text evidence="7">The sequence shown here is derived from an EMBL/GenBank/DDBJ whole genome shotgun (WGS) entry which is preliminary data.</text>
</comment>
<feature type="domain" description="D-isomer specific 2-hydroxyacid dehydrogenase NAD-binding" evidence="6">
    <location>
        <begin position="115"/>
        <end position="289"/>
    </location>
</feature>
<feature type="domain" description="D-isomer specific 2-hydroxyacid dehydrogenase catalytic" evidence="5">
    <location>
        <begin position="41"/>
        <end position="320"/>
    </location>
</feature>
<organism evidence="7 8">
    <name type="scientific">Cohnella xylanilytica</name>
    <dbReference type="NCBI Taxonomy" id="557555"/>
    <lineage>
        <taxon>Bacteria</taxon>
        <taxon>Bacillati</taxon>
        <taxon>Bacillota</taxon>
        <taxon>Bacilli</taxon>
        <taxon>Bacillales</taxon>
        <taxon>Paenibacillaceae</taxon>
        <taxon>Cohnella</taxon>
    </lineage>
</organism>
<evidence type="ECO:0000256" key="2">
    <source>
        <dbReference type="ARBA" id="ARBA00023002"/>
    </source>
</evidence>
<dbReference type="PANTHER" id="PTHR43333">
    <property type="entry name" value="2-HACID_DH_C DOMAIN-CONTAINING PROTEIN"/>
    <property type="match status" value="1"/>
</dbReference>
<evidence type="ECO:0000259" key="6">
    <source>
        <dbReference type="Pfam" id="PF02826"/>
    </source>
</evidence>
<evidence type="ECO:0000313" key="7">
    <source>
        <dbReference type="EMBL" id="MBB6693687.1"/>
    </source>
</evidence>
<dbReference type="SUPFAM" id="SSF51735">
    <property type="entry name" value="NAD(P)-binding Rossmann-fold domains"/>
    <property type="match status" value="1"/>
</dbReference>
<dbReference type="EMBL" id="JACJVR010000077">
    <property type="protein sequence ID" value="MBB6693687.1"/>
    <property type="molecule type" value="Genomic_DNA"/>
</dbReference>
<name>A0A841TYQ8_9BACL</name>
<evidence type="ECO:0000256" key="1">
    <source>
        <dbReference type="ARBA" id="ARBA00005854"/>
    </source>
</evidence>
<evidence type="ECO:0000256" key="4">
    <source>
        <dbReference type="RuleBase" id="RU003719"/>
    </source>
</evidence>
<evidence type="ECO:0000259" key="5">
    <source>
        <dbReference type="Pfam" id="PF00389"/>
    </source>
</evidence>
<dbReference type="CDD" id="cd05300">
    <property type="entry name" value="2-Hacid_dh_1"/>
    <property type="match status" value="1"/>
</dbReference>
<keyword evidence="2 4" id="KW-0560">Oxidoreductase</keyword>
<sequence>MTAERTKPNILIRCEIGEPMLRRIEERAGKVYVEPWQPDGPEPALRAPLEELDIVVTRGLADEIRFAAEAPRLRWIHSVTVGVEKTLTPWVKANPIAVTNVRGLNAVPIAEYVMGALLAWNRGLYEFARQQREKVWRTVDVREVSGSTIGIIGYGSIGREIALRARAFGMSVLACSRRGGDASAEPVDRFVAPGDVDDLLSASDCVVDCLPQSPETFRFMNADRFRAMKRSALFINVGRGATVDEEALLRCLRSGAIAGAVLDVFDTEPLPREHGFWEEERIFVTPHNAFASPKHWSRVFDHFIDNLDRFLRGGPLRNSVDKEKGY</sequence>
<dbReference type="InterPro" id="IPR029752">
    <property type="entry name" value="D-isomer_DH_CS1"/>
</dbReference>